<evidence type="ECO:0000313" key="2">
    <source>
        <dbReference type="EMBL" id="TBO44306.1"/>
    </source>
</evidence>
<keyword evidence="1" id="KW-0472">Membrane</keyword>
<dbReference type="Proteomes" id="UP000291819">
    <property type="component" value="Unassembled WGS sequence"/>
</dbReference>
<protein>
    <recommendedName>
        <fullName evidence="4">SGNH/GDSL hydrolase family protein</fullName>
    </recommendedName>
</protein>
<feature type="transmembrane region" description="Helical" evidence="1">
    <location>
        <begin position="7"/>
        <end position="26"/>
    </location>
</feature>
<dbReference type="OrthoDB" id="795826at2"/>
<organism evidence="2 3">
    <name type="scientific">Pedobacter kyonggii</name>
    <dbReference type="NCBI Taxonomy" id="1926871"/>
    <lineage>
        <taxon>Bacteria</taxon>
        <taxon>Pseudomonadati</taxon>
        <taxon>Bacteroidota</taxon>
        <taxon>Sphingobacteriia</taxon>
        <taxon>Sphingobacteriales</taxon>
        <taxon>Sphingobacteriaceae</taxon>
        <taxon>Pedobacter</taxon>
    </lineage>
</organism>
<gene>
    <name evidence="2" type="ORF">EYS08_03055</name>
</gene>
<dbReference type="AlphaFoldDB" id="A0A4Q9HGE8"/>
<dbReference type="RefSeq" id="WP_131028386.1">
    <property type="nucleotide sequence ID" value="NZ_SIXF01000002.1"/>
</dbReference>
<proteinExistence type="predicted"/>
<keyword evidence="1" id="KW-0812">Transmembrane</keyword>
<keyword evidence="3" id="KW-1185">Reference proteome</keyword>
<name>A0A4Q9HGE8_9SPHI</name>
<comment type="caution">
    <text evidence="2">The sequence shown here is derived from an EMBL/GenBank/DDBJ whole genome shotgun (WGS) entry which is preliminary data.</text>
</comment>
<sequence length="351" mass="41162">MNRTFKYIGISLLFFFIVEVFLRFSFHEQLKDRIYPLIYQPDSLIDYRFIPNTHSKISGAGISLKDVYINSKGYSFKEFKSKKQLGVYRIIIVGASSSGNIYMNGRQNYSDKLQKSFDKMGCKVEIINCSIDGSGRQKANLDLINTEILQFDPDLIILEFSLPFMSKNLSRAVYKDYVIEYEANSERSREFGIQIVDYLNTHKYLTCFYDASYLVRLLCKYYIENNDNDIIMRRMEAYKTKIIRPDPIGVKRAYVCYPISTTMKLLKETRDNVAVHNCKLLLMNSVIKLDKNNPVDNELKDSLDKNRFEYFFPGLEFKDIHKSLPDHHLNEKGHEMIAKALYIRLKNYVTH</sequence>
<reference evidence="2 3" key="1">
    <citation type="submission" date="2019-02" db="EMBL/GenBank/DDBJ databases">
        <title>Pedobacter kyonggii whole genome sequence analysis.</title>
        <authorList>
            <person name="Dahal R.H."/>
        </authorList>
    </citation>
    <scope>NUCLEOTIDE SEQUENCE [LARGE SCALE GENOMIC DNA]</scope>
    <source>
        <strain evidence="2 3">K-4-11-1</strain>
    </source>
</reference>
<dbReference type="SUPFAM" id="SSF52266">
    <property type="entry name" value="SGNH hydrolase"/>
    <property type="match status" value="1"/>
</dbReference>
<evidence type="ECO:0000313" key="3">
    <source>
        <dbReference type="Proteomes" id="UP000291819"/>
    </source>
</evidence>
<dbReference type="EMBL" id="SIXF01000002">
    <property type="protein sequence ID" value="TBO44306.1"/>
    <property type="molecule type" value="Genomic_DNA"/>
</dbReference>
<keyword evidence="1" id="KW-1133">Transmembrane helix</keyword>
<evidence type="ECO:0008006" key="4">
    <source>
        <dbReference type="Google" id="ProtNLM"/>
    </source>
</evidence>
<evidence type="ECO:0000256" key="1">
    <source>
        <dbReference type="SAM" id="Phobius"/>
    </source>
</evidence>
<accession>A0A4Q9HGE8</accession>